<evidence type="ECO:0000313" key="2">
    <source>
        <dbReference type="EMBL" id="MDP9847559.1"/>
    </source>
</evidence>
<protein>
    <submittedName>
        <fullName evidence="2">Urease gamma subunit</fullName>
    </submittedName>
</protein>
<proteinExistence type="predicted"/>
<comment type="caution">
    <text evidence="2">The sequence shown here is derived from an EMBL/GenBank/DDBJ whole genome shotgun (WGS) entry which is preliminary data.</text>
</comment>
<accession>A0ABT9QLF4</accession>
<dbReference type="EMBL" id="JAUSQU010000001">
    <property type="protein sequence ID" value="MDP9847559.1"/>
    <property type="molecule type" value="Genomic_DNA"/>
</dbReference>
<organism evidence="2 3">
    <name type="scientific">Streptosporangium lutulentum</name>
    <dbReference type="NCBI Taxonomy" id="1461250"/>
    <lineage>
        <taxon>Bacteria</taxon>
        <taxon>Bacillati</taxon>
        <taxon>Actinomycetota</taxon>
        <taxon>Actinomycetes</taxon>
        <taxon>Streptosporangiales</taxon>
        <taxon>Streptosporangiaceae</taxon>
        <taxon>Streptosporangium</taxon>
    </lineage>
</organism>
<feature type="region of interest" description="Disordered" evidence="1">
    <location>
        <begin position="1"/>
        <end position="26"/>
    </location>
</feature>
<gene>
    <name evidence="2" type="ORF">J2853_006770</name>
</gene>
<evidence type="ECO:0000313" key="3">
    <source>
        <dbReference type="Proteomes" id="UP001225356"/>
    </source>
</evidence>
<reference evidence="2 3" key="1">
    <citation type="submission" date="2023-07" db="EMBL/GenBank/DDBJ databases">
        <title>Sequencing the genomes of 1000 actinobacteria strains.</title>
        <authorList>
            <person name="Klenk H.-P."/>
        </authorList>
    </citation>
    <scope>NUCLEOTIDE SEQUENCE [LARGE SCALE GENOMIC DNA]</scope>
    <source>
        <strain evidence="2 3">DSM 46740</strain>
    </source>
</reference>
<sequence length="145" mass="15482">MDANPGTGDTPVAVPETPTPVGEESASFEERWKATSAELEAVNARNAEMEQALANIEAERTRKLIYDEFAQAGKARGIELNEAVLEGLDLSAFAADGAVNGEAIADLMDLFAPVLPRFSQSLGIGPQRSSKIPDAKLSLDVRARR</sequence>
<keyword evidence="3" id="KW-1185">Reference proteome</keyword>
<dbReference type="Proteomes" id="UP001225356">
    <property type="component" value="Unassembled WGS sequence"/>
</dbReference>
<name>A0ABT9QLF4_9ACTN</name>
<dbReference type="RefSeq" id="WP_307564636.1">
    <property type="nucleotide sequence ID" value="NZ_JAUSQU010000001.1"/>
</dbReference>
<evidence type="ECO:0000256" key="1">
    <source>
        <dbReference type="SAM" id="MobiDB-lite"/>
    </source>
</evidence>
<feature type="compositionally biased region" description="Low complexity" evidence="1">
    <location>
        <begin position="10"/>
        <end position="24"/>
    </location>
</feature>